<keyword evidence="7" id="KW-0215">Deoxyribonucleotide synthesis</keyword>
<gene>
    <name evidence="14" type="ORF">NY014_07270</name>
</gene>
<dbReference type="InterPro" id="IPR050862">
    <property type="entry name" value="RdRp_reductase_class-2"/>
</dbReference>
<proteinExistence type="inferred from homology"/>
<evidence type="ECO:0000256" key="10">
    <source>
        <dbReference type="ARBA" id="ARBA00047754"/>
    </source>
</evidence>
<dbReference type="Pfam" id="PF00317">
    <property type="entry name" value="Ribonuc_red_lgN"/>
    <property type="match status" value="1"/>
</dbReference>
<evidence type="ECO:0000256" key="1">
    <source>
        <dbReference type="ARBA" id="ARBA00001922"/>
    </source>
</evidence>
<feature type="domain" description="Ribonucleotide reductase large subunit C-terminal" evidence="13">
    <location>
        <begin position="409"/>
        <end position="555"/>
    </location>
</feature>
<dbReference type="CDD" id="cd02888">
    <property type="entry name" value="RNR_II_dimer"/>
    <property type="match status" value="1"/>
</dbReference>
<evidence type="ECO:0000256" key="6">
    <source>
        <dbReference type="ARBA" id="ARBA00023002"/>
    </source>
</evidence>
<comment type="caution">
    <text evidence="14">The sequence shown here is derived from an EMBL/GenBank/DDBJ whole genome shotgun (WGS) entry which is preliminary data.</text>
</comment>
<sequence>MKQLSENAIRVLEERYLVQDHSGKVIETPEEMFRRVAKTVASAELKWGNQKDADYWEREFFKLMSELDFLPNSTTLMNAGTGYGQLSACFVLPIRDSLSGIFDTLKLAALVQQKGGGTGFNFSKLRPKGDRVSRHGGTSSGPVSFLELFNFSSDHVKQGGKRLGANMGILNVDHPDIFEFLRLGSKENRVRHFNLSVGITNQFMEYLETDKPWILINPRTKKVINQVSPKAIWEELIFRAWESGNPGVIFLDTINSKNPTPSQGEIQATNPCGEVPLLPYESCNLGSINLNHFVRSKKGKHLPDWDRLEEIIPQAVRFLDNVIEVNHFPNSKIKKATLANRKIGLGVMGWADFLIKLEIPYASQEAVDLGEELMQFINEKSHRASQELAKKRGNFPNWEGSIFAPDIPIRNATLTSIAPTGTISLIANTSSSIEPLFALAFERRNVLGEETLQTIQPQVLNFLKEKGILSEELKQKIVQDGTSTDCHELSEKDKAILLTATEIDPVWHLKHQVAFQKFTDNAVSKTINLPFTTKPEEIGEIYLQAWKEGVKGLTVFRIDSGREQMLYPGIKSFKDKSFPC</sequence>
<comment type="similarity">
    <text evidence="2 11">Belongs to the ribonucleoside diphosphate reductase class-2 family.</text>
</comment>
<protein>
    <recommendedName>
        <fullName evidence="11">Vitamin B12-dependent ribonucleotide reductase</fullName>
        <ecNumber evidence="11">1.17.4.1</ecNumber>
    </recommendedName>
</protein>
<dbReference type="EC" id="1.17.4.1" evidence="11"/>
<reference evidence="14 15" key="1">
    <citation type="submission" date="2022-08" db="EMBL/GenBank/DDBJ databases">
        <title>Algoriphagus sp. CAU 1643 isolated from mud.</title>
        <authorList>
            <person name="Kim W."/>
        </authorList>
    </citation>
    <scope>NUCLEOTIDE SEQUENCE [LARGE SCALE GENOMIC DNA]</scope>
    <source>
        <strain evidence="14 15">CAU 1643</strain>
    </source>
</reference>
<evidence type="ECO:0000256" key="11">
    <source>
        <dbReference type="RuleBase" id="RU364064"/>
    </source>
</evidence>
<dbReference type="InterPro" id="IPR013509">
    <property type="entry name" value="RNR_lsu_N"/>
</dbReference>
<comment type="function">
    <text evidence="11">Catalyzes the reduction of ribonucleotides to deoxyribonucleotides. May function to provide a pool of deoxyribonucleotide precursors for DNA repair during oxygen limitation and/or for immediate growth after restoration of oxygen.</text>
</comment>
<evidence type="ECO:0000313" key="14">
    <source>
        <dbReference type="EMBL" id="MCS5490223.1"/>
    </source>
</evidence>
<dbReference type="SUPFAM" id="SSF48168">
    <property type="entry name" value="R1 subunit of ribonucleotide reductase, N-terminal domain"/>
    <property type="match status" value="1"/>
</dbReference>
<dbReference type="Pfam" id="PF02867">
    <property type="entry name" value="Ribonuc_red_lgC"/>
    <property type="match status" value="2"/>
</dbReference>
<dbReference type="InterPro" id="IPR008926">
    <property type="entry name" value="RNR_R1-su_N"/>
</dbReference>
<evidence type="ECO:0000313" key="15">
    <source>
        <dbReference type="Proteomes" id="UP001206788"/>
    </source>
</evidence>
<dbReference type="NCBIfam" id="TIGR02504">
    <property type="entry name" value="NrdJ_Z"/>
    <property type="match status" value="1"/>
</dbReference>
<name>A0ABT2G622_9BACT</name>
<organism evidence="14 15">
    <name type="scientific">Algoriphagus limi</name>
    <dbReference type="NCBI Taxonomy" id="2975273"/>
    <lineage>
        <taxon>Bacteria</taxon>
        <taxon>Pseudomonadati</taxon>
        <taxon>Bacteroidota</taxon>
        <taxon>Cytophagia</taxon>
        <taxon>Cytophagales</taxon>
        <taxon>Cyclobacteriaceae</taxon>
        <taxon>Algoriphagus</taxon>
    </lineage>
</organism>
<evidence type="ECO:0000259" key="13">
    <source>
        <dbReference type="Pfam" id="PF02867"/>
    </source>
</evidence>
<evidence type="ECO:0000259" key="12">
    <source>
        <dbReference type="Pfam" id="PF00317"/>
    </source>
</evidence>
<dbReference type="RefSeq" id="WP_259413897.1">
    <property type="nucleotide sequence ID" value="NZ_JANWGH010000001.1"/>
</dbReference>
<dbReference type="EMBL" id="JANWGH010000001">
    <property type="protein sequence ID" value="MCS5490223.1"/>
    <property type="molecule type" value="Genomic_DNA"/>
</dbReference>
<feature type="domain" description="Ribonucleotide reductase large subunit C-terminal" evidence="13">
    <location>
        <begin position="87"/>
        <end position="403"/>
    </location>
</feature>
<keyword evidence="6 11" id="KW-0560">Oxidoreductase</keyword>
<dbReference type="Proteomes" id="UP001206788">
    <property type="component" value="Unassembled WGS sequence"/>
</dbReference>
<evidence type="ECO:0000256" key="9">
    <source>
        <dbReference type="ARBA" id="ARBA00023285"/>
    </source>
</evidence>
<keyword evidence="15" id="KW-1185">Reference proteome</keyword>
<dbReference type="PANTHER" id="PTHR43371:SF1">
    <property type="entry name" value="RIBONUCLEOSIDE-DIPHOSPHATE REDUCTASE"/>
    <property type="match status" value="1"/>
</dbReference>
<comment type="catalytic activity">
    <reaction evidence="10 11">
        <text>a 2'-deoxyribonucleoside 5'-diphosphate + [thioredoxin]-disulfide + H2O = a ribonucleoside 5'-diphosphate + [thioredoxin]-dithiol</text>
        <dbReference type="Rhea" id="RHEA:23252"/>
        <dbReference type="Rhea" id="RHEA-COMP:10698"/>
        <dbReference type="Rhea" id="RHEA-COMP:10700"/>
        <dbReference type="ChEBI" id="CHEBI:15377"/>
        <dbReference type="ChEBI" id="CHEBI:29950"/>
        <dbReference type="ChEBI" id="CHEBI:50058"/>
        <dbReference type="ChEBI" id="CHEBI:57930"/>
        <dbReference type="ChEBI" id="CHEBI:73316"/>
        <dbReference type="EC" id="1.17.4.1"/>
    </reaction>
</comment>
<accession>A0ABT2G622</accession>
<comment type="cofactor">
    <cofactor evidence="1 11">
        <name>adenosylcob(III)alamin</name>
        <dbReference type="ChEBI" id="CHEBI:18408"/>
    </cofactor>
</comment>
<dbReference type="Gene3D" id="3.20.70.20">
    <property type="match status" value="1"/>
</dbReference>
<dbReference type="SUPFAM" id="SSF51998">
    <property type="entry name" value="PFL-like glycyl radical enzymes"/>
    <property type="match status" value="1"/>
</dbReference>
<keyword evidence="8" id="KW-1015">Disulfide bond</keyword>
<evidence type="ECO:0000256" key="4">
    <source>
        <dbReference type="ARBA" id="ARBA00022634"/>
    </source>
</evidence>
<keyword evidence="4 11" id="KW-0237">DNA synthesis</keyword>
<keyword evidence="5 11" id="KW-0547">Nucleotide-binding</keyword>
<feature type="domain" description="Ribonucleotide reductase large subunit N-terminal" evidence="12">
    <location>
        <begin position="3"/>
        <end position="83"/>
    </location>
</feature>
<keyword evidence="3 11" id="KW-0846">Cobalamin</keyword>
<dbReference type="InterPro" id="IPR013344">
    <property type="entry name" value="RNR_NrdJ/NrdZ"/>
</dbReference>
<keyword evidence="9 11" id="KW-0170">Cobalt</keyword>
<evidence type="ECO:0000256" key="5">
    <source>
        <dbReference type="ARBA" id="ARBA00022741"/>
    </source>
</evidence>
<evidence type="ECO:0000256" key="7">
    <source>
        <dbReference type="ARBA" id="ARBA00023116"/>
    </source>
</evidence>
<dbReference type="InterPro" id="IPR000788">
    <property type="entry name" value="RNR_lg_C"/>
</dbReference>
<evidence type="ECO:0000256" key="2">
    <source>
        <dbReference type="ARBA" id="ARBA00007405"/>
    </source>
</evidence>
<dbReference type="PANTHER" id="PTHR43371">
    <property type="entry name" value="VITAMIN B12-DEPENDENT RIBONUCLEOTIDE REDUCTASE"/>
    <property type="match status" value="1"/>
</dbReference>
<dbReference type="PRINTS" id="PR01183">
    <property type="entry name" value="RIBORDTASEM1"/>
</dbReference>
<evidence type="ECO:0000256" key="8">
    <source>
        <dbReference type="ARBA" id="ARBA00023157"/>
    </source>
</evidence>
<dbReference type="GO" id="GO:0004748">
    <property type="term" value="F:ribonucleoside-diphosphate reductase activity, thioredoxin disulfide as acceptor"/>
    <property type="evidence" value="ECO:0007669"/>
    <property type="project" value="UniProtKB-EC"/>
</dbReference>
<evidence type="ECO:0000256" key="3">
    <source>
        <dbReference type="ARBA" id="ARBA00022628"/>
    </source>
</evidence>